<reference evidence="1" key="1">
    <citation type="submission" date="2018-05" db="EMBL/GenBank/DDBJ databases">
        <title>Draft genome of Mucuna pruriens seed.</title>
        <authorList>
            <person name="Nnadi N.E."/>
            <person name="Vos R."/>
            <person name="Hasami M.H."/>
            <person name="Devisetty U.K."/>
            <person name="Aguiy J.C."/>
        </authorList>
    </citation>
    <scope>NUCLEOTIDE SEQUENCE [LARGE SCALE GENOMIC DNA]</scope>
    <source>
        <strain evidence="1">JCA_2017</strain>
    </source>
</reference>
<comment type="caution">
    <text evidence="1">The sequence shown here is derived from an EMBL/GenBank/DDBJ whole genome shotgun (WGS) entry which is preliminary data.</text>
</comment>
<sequence length="208" mass="23681">METPAIEGLMTRGRIRKLQGEVQQEFALPKGQGGYLKICKTMSTPMHPTSILSLDQIDKKVDQTSYRGTTNLGLCYKKSDRYKLKGYNDDTTIHTSLDAMTPGFYANLEDHLMSKLIEGSSTLRIQHFTPLSLLIKPTTQFFSSSKNGRLLELQKFVYCVHRETHCPKDIFNIHSETHCPKDIFSVHSETHCPKDIFNVHSETQCPKT</sequence>
<evidence type="ECO:0000313" key="1">
    <source>
        <dbReference type="EMBL" id="RDX81473.1"/>
    </source>
</evidence>
<gene>
    <name evidence="1" type="ORF">CR513_37844</name>
</gene>
<protein>
    <submittedName>
        <fullName evidence="1">Uncharacterized protein</fullName>
    </submittedName>
</protein>
<dbReference type="Proteomes" id="UP000257109">
    <property type="component" value="Unassembled WGS sequence"/>
</dbReference>
<feature type="non-terminal residue" evidence="1">
    <location>
        <position position="1"/>
    </location>
</feature>
<name>A0A371FTU1_MUCPR</name>
<dbReference type="EMBL" id="QJKJ01007917">
    <property type="protein sequence ID" value="RDX81473.1"/>
    <property type="molecule type" value="Genomic_DNA"/>
</dbReference>
<evidence type="ECO:0000313" key="2">
    <source>
        <dbReference type="Proteomes" id="UP000257109"/>
    </source>
</evidence>
<dbReference type="AlphaFoldDB" id="A0A371FTU1"/>
<dbReference type="OrthoDB" id="1408760at2759"/>
<keyword evidence="2" id="KW-1185">Reference proteome</keyword>
<proteinExistence type="predicted"/>
<organism evidence="1 2">
    <name type="scientific">Mucuna pruriens</name>
    <name type="common">Velvet bean</name>
    <name type="synonym">Dolichos pruriens</name>
    <dbReference type="NCBI Taxonomy" id="157652"/>
    <lineage>
        <taxon>Eukaryota</taxon>
        <taxon>Viridiplantae</taxon>
        <taxon>Streptophyta</taxon>
        <taxon>Embryophyta</taxon>
        <taxon>Tracheophyta</taxon>
        <taxon>Spermatophyta</taxon>
        <taxon>Magnoliopsida</taxon>
        <taxon>eudicotyledons</taxon>
        <taxon>Gunneridae</taxon>
        <taxon>Pentapetalae</taxon>
        <taxon>rosids</taxon>
        <taxon>fabids</taxon>
        <taxon>Fabales</taxon>
        <taxon>Fabaceae</taxon>
        <taxon>Papilionoideae</taxon>
        <taxon>50 kb inversion clade</taxon>
        <taxon>NPAAA clade</taxon>
        <taxon>indigoferoid/millettioid clade</taxon>
        <taxon>Phaseoleae</taxon>
        <taxon>Mucuna</taxon>
    </lineage>
</organism>
<accession>A0A371FTU1</accession>